<reference evidence="2 3" key="1">
    <citation type="submission" date="2018-05" db="EMBL/GenBank/DDBJ databases">
        <title>Kurthia sibirica genome sequence.</title>
        <authorList>
            <person name="Maclea K.S."/>
            <person name="Goen A.E."/>
        </authorList>
    </citation>
    <scope>NUCLEOTIDE SEQUENCE [LARGE SCALE GENOMIC DNA]</scope>
    <source>
        <strain evidence="2 3">ATCC 49154</strain>
    </source>
</reference>
<comment type="caution">
    <text evidence="2">The sequence shown here is derived from an EMBL/GenBank/DDBJ whole genome shotgun (WGS) entry which is preliminary data.</text>
</comment>
<protein>
    <submittedName>
        <fullName evidence="2">Uncharacterized protein</fullName>
    </submittedName>
</protein>
<keyword evidence="3" id="KW-1185">Reference proteome</keyword>
<proteinExistence type="predicted"/>
<dbReference type="RefSeq" id="WP_109307389.1">
    <property type="nucleotide sequence ID" value="NZ_BJUF01000097.1"/>
</dbReference>
<evidence type="ECO:0000313" key="2">
    <source>
        <dbReference type="EMBL" id="PWI23542.1"/>
    </source>
</evidence>
<evidence type="ECO:0000256" key="1">
    <source>
        <dbReference type="SAM" id="Phobius"/>
    </source>
</evidence>
<accession>A0A2U3AG54</accession>
<feature type="transmembrane region" description="Helical" evidence="1">
    <location>
        <begin position="95"/>
        <end position="122"/>
    </location>
</feature>
<dbReference type="Proteomes" id="UP000245938">
    <property type="component" value="Unassembled WGS sequence"/>
</dbReference>
<feature type="transmembrane region" description="Helical" evidence="1">
    <location>
        <begin position="12"/>
        <end position="30"/>
    </location>
</feature>
<dbReference type="AlphaFoldDB" id="A0A2U3AG54"/>
<gene>
    <name evidence="2" type="ORF">DEX24_16005</name>
</gene>
<dbReference type="EMBL" id="QFVR01000034">
    <property type="protein sequence ID" value="PWI23542.1"/>
    <property type="molecule type" value="Genomic_DNA"/>
</dbReference>
<evidence type="ECO:0000313" key="3">
    <source>
        <dbReference type="Proteomes" id="UP000245938"/>
    </source>
</evidence>
<sequence length="130" mass="15384">MKNTFKKINLLFFINIILIVIFLFVVQVNLDSEMKIPYNVEQSIYLNILSILTNNLLAVSSYIVPILGFGKFILDIYITVYSIKVFIIDNRLIDFFVLFIPHFFFEFYAMNIIVFLFFASIIEVLERNFI</sequence>
<keyword evidence="1" id="KW-0812">Transmembrane</keyword>
<feature type="transmembrane region" description="Helical" evidence="1">
    <location>
        <begin position="62"/>
        <end position="83"/>
    </location>
</feature>
<organism evidence="2 3">
    <name type="scientific">Kurthia sibirica</name>
    <dbReference type="NCBI Taxonomy" id="202750"/>
    <lineage>
        <taxon>Bacteria</taxon>
        <taxon>Bacillati</taxon>
        <taxon>Bacillota</taxon>
        <taxon>Bacilli</taxon>
        <taxon>Bacillales</taxon>
        <taxon>Caryophanaceae</taxon>
        <taxon>Kurthia</taxon>
    </lineage>
</organism>
<keyword evidence="1" id="KW-0472">Membrane</keyword>
<name>A0A2U3AG54_9BACL</name>
<keyword evidence="1" id="KW-1133">Transmembrane helix</keyword>